<evidence type="ECO:0000313" key="1">
    <source>
        <dbReference type="EMBL" id="SUZ72339.1"/>
    </source>
</evidence>
<evidence type="ECO:0008006" key="2">
    <source>
        <dbReference type="Google" id="ProtNLM"/>
    </source>
</evidence>
<dbReference type="CDD" id="cd03440">
    <property type="entry name" value="hot_dog"/>
    <property type="match status" value="1"/>
</dbReference>
<dbReference type="SUPFAM" id="SSF54637">
    <property type="entry name" value="Thioesterase/thiol ester dehydrase-isomerase"/>
    <property type="match status" value="1"/>
</dbReference>
<protein>
    <recommendedName>
        <fullName evidence="2">Thioesterase domain-containing protein</fullName>
    </recommendedName>
</protein>
<dbReference type="Gene3D" id="3.10.129.10">
    <property type="entry name" value="Hotdog Thioesterase"/>
    <property type="match status" value="1"/>
</dbReference>
<gene>
    <name evidence="1" type="ORF">METZ01_LOCUS25193</name>
</gene>
<organism evidence="1">
    <name type="scientific">marine metagenome</name>
    <dbReference type="NCBI Taxonomy" id="408172"/>
    <lineage>
        <taxon>unclassified sequences</taxon>
        <taxon>metagenomes</taxon>
        <taxon>ecological metagenomes</taxon>
    </lineage>
</organism>
<dbReference type="AlphaFoldDB" id="A0A381Q212"/>
<dbReference type="EMBL" id="UINC01001150">
    <property type="protein sequence ID" value="SUZ72339.1"/>
    <property type="molecule type" value="Genomic_DNA"/>
</dbReference>
<sequence length="231" mass="24722">MPGTMQGGYVAGFAAGDADGPIRVRIRKPMHPGESLVRTVEQGEALVHRDGELVMVASPGPLHAAPRSPISRTSIDAAIDRPLPWDPPYPDCIGCGNKTDGLGVRIRPLGDGKHVVAVWSPAPQWADENGVIPREFVWTAFDCVTAYVLFVDPPELSGGGAVTGNIAAEFSDEVRVGDTYTFQSWRERDDERSIICGGALFGPSGLVAVADQEMVRTKSWGFEVPSEPLAN</sequence>
<proteinExistence type="predicted"/>
<reference evidence="1" key="1">
    <citation type="submission" date="2018-05" db="EMBL/GenBank/DDBJ databases">
        <authorList>
            <person name="Lanie J.A."/>
            <person name="Ng W.-L."/>
            <person name="Kazmierczak K.M."/>
            <person name="Andrzejewski T.M."/>
            <person name="Davidsen T.M."/>
            <person name="Wayne K.J."/>
            <person name="Tettelin H."/>
            <person name="Glass J.I."/>
            <person name="Rusch D."/>
            <person name="Podicherti R."/>
            <person name="Tsui H.-C.T."/>
            <person name="Winkler M.E."/>
        </authorList>
    </citation>
    <scope>NUCLEOTIDE SEQUENCE</scope>
</reference>
<name>A0A381Q212_9ZZZZ</name>
<accession>A0A381Q212</accession>
<dbReference type="InterPro" id="IPR029069">
    <property type="entry name" value="HotDog_dom_sf"/>
</dbReference>